<dbReference type="PRINTS" id="PR00719">
    <property type="entry name" value="LMWPTPASE"/>
</dbReference>
<keyword evidence="4" id="KW-0904">Protein phosphatase</keyword>
<name>A0ABT2W403_9FLAO</name>
<dbReference type="Pfam" id="PF01451">
    <property type="entry name" value="LMWPc"/>
    <property type="match status" value="1"/>
</dbReference>
<comment type="caution">
    <text evidence="6">The sequence shown here is derived from an EMBL/GenBank/DDBJ whole genome shotgun (WGS) entry which is preliminary data.</text>
</comment>
<dbReference type="Proteomes" id="UP001208649">
    <property type="component" value="Unassembled WGS sequence"/>
</dbReference>
<feature type="domain" description="Phosphotyrosine protein phosphatase I" evidence="5">
    <location>
        <begin position="1"/>
        <end position="146"/>
    </location>
</feature>
<evidence type="ECO:0000313" key="6">
    <source>
        <dbReference type="EMBL" id="MCU7616069.1"/>
    </source>
</evidence>
<dbReference type="Gene3D" id="3.40.50.2300">
    <property type="match status" value="1"/>
</dbReference>
<dbReference type="PANTHER" id="PTHR11717:SF7">
    <property type="entry name" value="LOW MOLECULAR WEIGHT PHOSPHOTYROSINE PROTEIN PHOSPHATASE"/>
    <property type="match status" value="1"/>
</dbReference>
<evidence type="ECO:0000313" key="7">
    <source>
        <dbReference type="Proteomes" id="UP001208649"/>
    </source>
</evidence>
<dbReference type="InterPro" id="IPR036196">
    <property type="entry name" value="Ptyr_pPase_sf"/>
</dbReference>
<dbReference type="EC" id="3.1.3.48" evidence="2"/>
<dbReference type="RefSeq" id="WP_263001531.1">
    <property type="nucleotide sequence ID" value="NZ_JAOTEM010000001.1"/>
</dbReference>
<dbReference type="EMBL" id="JAOTEM010000001">
    <property type="protein sequence ID" value="MCU7616069.1"/>
    <property type="molecule type" value="Genomic_DNA"/>
</dbReference>
<dbReference type="InterPro" id="IPR017867">
    <property type="entry name" value="Tyr_phospatase_low_mol_wt"/>
</dbReference>
<dbReference type="CDD" id="cd16343">
    <property type="entry name" value="LMWPTP"/>
    <property type="match status" value="1"/>
</dbReference>
<evidence type="ECO:0000259" key="5">
    <source>
        <dbReference type="SMART" id="SM00226"/>
    </source>
</evidence>
<evidence type="ECO:0000256" key="2">
    <source>
        <dbReference type="ARBA" id="ARBA00013064"/>
    </source>
</evidence>
<accession>A0ABT2W403</accession>
<keyword evidence="3" id="KW-0378">Hydrolase</keyword>
<gene>
    <name evidence="6" type="ORF">NZ698_02565</name>
</gene>
<dbReference type="InterPro" id="IPR050438">
    <property type="entry name" value="LMW_PTPase"/>
</dbReference>
<dbReference type="InterPro" id="IPR023485">
    <property type="entry name" value="Ptyr_pPase"/>
</dbReference>
<evidence type="ECO:0000256" key="4">
    <source>
        <dbReference type="ARBA" id="ARBA00022912"/>
    </source>
</evidence>
<reference evidence="7" key="1">
    <citation type="submission" date="2023-07" db="EMBL/GenBank/DDBJ databases">
        <title>Chryseobacterium sp. strain PBS4-4 Genome sequencing and assembly.</title>
        <authorList>
            <person name="Jung Y."/>
        </authorList>
    </citation>
    <scope>NUCLEOTIDE SEQUENCE [LARGE SCALE GENOMIC DNA]</scope>
    <source>
        <strain evidence="7">PBS4-4</strain>
    </source>
</reference>
<dbReference type="SMART" id="SM00226">
    <property type="entry name" value="LMWPc"/>
    <property type="match status" value="1"/>
</dbReference>
<organism evidence="6 7">
    <name type="scientific">Chryseobacterium edaphi</name>
    <dbReference type="NCBI Taxonomy" id="2976532"/>
    <lineage>
        <taxon>Bacteria</taxon>
        <taxon>Pseudomonadati</taxon>
        <taxon>Bacteroidota</taxon>
        <taxon>Flavobacteriia</taxon>
        <taxon>Flavobacteriales</taxon>
        <taxon>Weeksellaceae</taxon>
        <taxon>Chryseobacterium group</taxon>
        <taxon>Chryseobacterium</taxon>
    </lineage>
</organism>
<keyword evidence="7" id="KW-1185">Reference proteome</keyword>
<dbReference type="PANTHER" id="PTHR11717">
    <property type="entry name" value="LOW MOLECULAR WEIGHT PROTEIN TYROSINE PHOSPHATASE"/>
    <property type="match status" value="1"/>
</dbReference>
<sequence length="157" mass="17807">MKILMVCLGNICRSPLAEGILRSKLPDSFLVDSVGTISMHEGETPDKRAVKTAANHGIDISKQKSRPLHVSDFDKFDRIYCMDLKNLEDVISLTKNEEQRQKVHLFLEEAGNHQNSEVPDPYWGDMKDFEDVFQLLDSACNKISHQLQQHAITNKIG</sequence>
<evidence type="ECO:0000256" key="1">
    <source>
        <dbReference type="ARBA" id="ARBA00011063"/>
    </source>
</evidence>
<proteinExistence type="inferred from homology"/>
<protein>
    <recommendedName>
        <fullName evidence="2">protein-tyrosine-phosphatase</fullName>
        <ecNumber evidence="2">3.1.3.48</ecNumber>
    </recommendedName>
</protein>
<dbReference type="SUPFAM" id="SSF52788">
    <property type="entry name" value="Phosphotyrosine protein phosphatases I"/>
    <property type="match status" value="1"/>
</dbReference>
<evidence type="ECO:0000256" key="3">
    <source>
        <dbReference type="ARBA" id="ARBA00022801"/>
    </source>
</evidence>
<comment type="similarity">
    <text evidence="1">Belongs to the low molecular weight phosphotyrosine protein phosphatase family.</text>
</comment>